<protein>
    <submittedName>
        <fullName evidence="1">Uncharacterized protein</fullName>
    </submittedName>
</protein>
<name>A0A0E9VKH4_ANGAN</name>
<accession>A0A0E9VKH4</accession>
<sequence>MCGIKYYIRQCTSFYLNTVNFIAVQVL</sequence>
<dbReference type="EMBL" id="GBXM01030677">
    <property type="protein sequence ID" value="JAH77900.1"/>
    <property type="molecule type" value="Transcribed_RNA"/>
</dbReference>
<reference evidence="1" key="1">
    <citation type="submission" date="2014-11" db="EMBL/GenBank/DDBJ databases">
        <authorList>
            <person name="Amaro Gonzalez C."/>
        </authorList>
    </citation>
    <scope>NUCLEOTIDE SEQUENCE</scope>
</reference>
<organism evidence="1">
    <name type="scientific">Anguilla anguilla</name>
    <name type="common">European freshwater eel</name>
    <name type="synonym">Muraena anguilla</name>
    <dbReference type="NCBI Taxonomy" id="7936"/>
    <lineage>
        <taxon>Eukaryota</taxon>
        <taxon>Metazoa</taxon>
        <taxon>Chordata</taxon>
        <taxon>Craniata</taxon>
        <taxon>Vertebrata</taxon>
        <taxon>Euteleostomi</taxon>
        <taxon>Actinopterygii</taxon>
        <taxon>Neopterygii</taxon>
        <taxon>Teleostei</taxon>
        <taxon>Anguilliformes</taxon>
        <taxon>Anguillidae</taxon>
        <taxon>Anguilla</taxon>
    </lineage>
</organism>
<proteinExistence type="predicted"/>
<evidence type="ECO:0000313" key="1">
    <source>
        <dbReference type="EMBL" id="JAH77900.1"/>
    </source>
</evidence>
<dbReference type="AlphaFoldDB" id="A0A0E9VKH4"/>
<reference evidence="1" key="2">
    <citation type="journal article" date="2015" name="Fish Shellfish Immunol.">
        <title>Early steps in the European eel (Anguilla anguilla)-Vibrio vulnificus interaction in the gills: Role of the RtxA13 toxin.</title>
        <authorList>
            <person name="Callol A."/>
            <person name="Pajuelo D."/>
            <person name="Ebbesson L."/>
            <person name="Teles M."/>
            <person name="MacKenzie S."/>
            <person name="Amaro C."/>
        </authorList>
    </citation>
    <scope>NUCLEOTIDE SEQUENCE</scope>
</reference>
<dbReference type="EMBL" id="GBXM01025388">
    <property type="protein sequence ID" value="JAH83189.1"/>
    <property type="molecule type" value="Transcribed_RNA"/>
</dbReference>